<gene>
    <name evidence="1" type="ORF">H9789_13750</name>
</gene>
<name>A0A9E2LBQ9_9BACT</name>
<evidence type="ECO:0000313" key="1">
    <source>
        <dbReference type="EMBL" id="MBU3854849.1"/>
    </source>
</evidence>
<comment type="caution">
    <text evidence="1">The sequence shown here is derived from an EMBL/GenBank/DDBJ whole genome shotgun (WGS) entry which is preliminary data.</text>
</comment>
<dbReference type="Proteomes" id="UP000823865">
    <property type="component" value="Unassembled WGS sequence"/>
</dbReference>
<dbReference type="EMBL" id="JAHLFU010000292">
    <property type="protein sequence ID" value="MBU3854849.1"/>
    <property type="molecule type" value="Genomic_DNA"/>
</dbReference>
<proteinExistence type="predicted"/>
<evidence type="ECO:0000313" key="2">
    <source>
        <dbReference type="Proteomes" id="UP000823865"/>
    </source>
</evidence>
<sequence>MNYTVVTKEWLAARNILPLPTMRKSKDGTKYLAHEDFFNAFKTKNEEDEEALEGLTLYPHNSNELNELLASDEWTWDEAGTPIESQDYIQVAAVKNLMAATKAGIQTMNLSNSEIHKVVDVLPAWEEYIGKKMAKGTKFRYNGKPYVCIQTVNPVLEIYPPSDGTKANYGLISEHDGTLADPIPYERNMVLEKGKYYTQYGVTYKCVTDSIVGYDADLTELLSLLEKVEGGEA</sequence>
<reference evidence="1" key="2">
    <citation type="submission" date="2021-04" db="EMBL/GenBank/DDBJ databases">
        <authorList>
            <person name="Gilroy R."/>
        </authorList>
    </citation>
    <scope>NUCLEOTIDE SEQUENCE</scope>
    <source>
        <strain evidence="1">G3-2149</strain>
    </source>
</reference>
<organism evidence="1 2">
    <name type="scientific">Candidatus Paraprevotella stercoravium</name>
    <dbReference type="NCBI Taxonomy" id="2838725"/>
    <lineage>
        <taxon>Bacteria</taxon>
        <taxon>Pseudomonadati</taxon>
        <taxon>Bacteroidota</taxon>
        <taxon>Bacteroidia</taxon>
        <taxon>Bacteroidales</taxon>
        <taxon>Prevotellaceae</taxon>
        <taxon>Paraprevotella</taxon>
    </lineage>
</organism>
<dbReference type="AlphaFoldDB" id="A0A9E2LBQ9"/>
<accession>A0A9E2LBQ9</accession>
<protein>
    <submittedName>
        <fullName evidence="1">Uncharacterized protein</fullName>
    </submittedName>
</protein>
<reference evidence="1" key="1">
    <citation type="journal article" date="2021" name="PeerJ">
        <title>Extensive microbial diversity within the chicken gut microbiome revealed by metagenomics and culture.</title>
        <authorList>
            <person name="Gilroy R."/>
            <person name="Ravi A."/>
            <person name="Getino M."/>
            <person name="Pursley I."/>
            <person name="Horton D.L."/>
            <person name="Alikhan N.F."/>
            <person name="Baker D."/>
            <person name="Gharbi K."/>
            <person name="Hall N."/>
            <person name="Watson M."/>
            <person name="Adriaenssens E.M."/>
            <person name="Foster-Nyarko E."/>
            <person name="Jarju S."/>
            <person name="Secka A."/>
            <person name="Antonio M."/>
            <person name="Oren A."/>
            <person name="Chaudhuri R.R."/>
            <person name="La Ragione R."/>
            <person name="Hildebrand F."/>
            <person name="Pallen M.J."/>
        </authorList>
    </citation>
    <scope>NUCLEOTIDE SEQUENCE</scope>
    <source>
        <strain evidence="1">G3-2149</strain>
    </source>
</reference>